<sequence length="321" mass="33927">MTGVDHEGLRLLQVTCMADPDRLRLLAVVLTDASGQPTASSLAGPSGDRAAIRAHLEAMADAGLLAPLPGADGEPAFRPTPDALVRFGGAAISAPSSVHPEPVDPADHTRMLARITHELSLDHADTLSPETVARFVADSYDLLAARARVRRHLPALTARFAADRLAALVAPVDTRGETDGADGAGAPHPLDVLFVCVHNAGRSQIAAAVLRAAAGARVRVRTAGTVPWSRLDPGVRAELARRGVDQLTEMPRPLTDEVIRASRMVVTLGCGDACPVVPGRQYRDWPIDNPAGRPADEITRIVDDITQRVHGLLDELLRPAG</sequence>
<dbReference type="InterPro" id="IPR036196">
    <property type="entry name" value="Ptyr_pPase_sf"/>
</dbReference>
<dbReference type="InterPro" id="IPR023485">
    <property type="entry name" value="Ptyr_pPase"/>
</dbReference>
<dbReference type="Gene3D" id="1.10.8.1060">
    <property type="entry name" value="Corynebacterium glutamicum thioredoxin-dependent arsenate reductase, N-terminal domain"/>
    <property type="match status" value="1"/>
</dbReference>
<dbReference type="Proteomes" id="UP000757540">
    <property type="component" value="Unassembled WGS sequence"/>
</dbReference>
<dbReference type="SUPFAM" id="SSF52788">
    <property type="entry name" value="Phosphotyrosine protein phosphatases I"/>
    <property type="match status" value="1"/>
</dbReference>
<keyword evidence="4" id="KW-1185">Reference proteome</keyword>
<proteinExistence type="predicted"/>
<accession>A0ABX2A1C7</accession>
<dbReference type="PANTHER" id="PTHR43428:SF1">
    <property type="entry name" value="ARSENATE REDUCTASE"/>
    <property type="match status" value="1"/>
</dbReference>
<evidence type="ECO:0000313" key="4">
    <source>
        <dbReference type="Proteomes" id="UP000757540"/>
    </source>
</evidence>
<comment type="caution">
    <text evidence="3">The sequence shown here is derived from an EMBL/GenBank/DDBJ whole genome shotgun (WGS) entry which is preliminary data.</text>
</comment>
<name>A0ABX2A1C7_9MICO</name>
<dbReference type="PANTHER" id="PTHR43428">
    <property type="entry name" value="ARSENATE REDUCTASE"/>
    <property type="match status" value="1"/>
</dbReference>
<evidence type="ECO:0000259" key="2">
    <source>
        <dbReference type="SMART" id="SM00226"/>
    </source>
</evidence>
<gene>
    <name evidence="3" type="ORF">HDG69_000228</name>
</gene>
<dbReference type="Pfam" id="PF01451">
    <property type="entry name" value="LMWPc"/>
    <property type="match status" value="1"/>
</dbReference>
<organism evidence="3 4">
    <name type="scientific">Isoptericola halotolerans</name>
    <dbReference type="NCBI Taxonomy" id="300560"/>
    <lineage>
        <taxon>Bacteria</taxon>
        <taxon>Bacillati</taxon>
        <taxon>Actinomycetota</taxon>
        <taxon>Actinomycetes</taxon>
        <taxon>Micrococcales</taxon>
        <taxon>Promicromonosporaceae</taxon>
        <taxon>Isoptericola</taxon>
    </lineage>
</organism>
<reference evidence="3 4" key="1">
    <citation type="submission" date="2020-05" db="EMBL/GenBank/DDBJ databases">
        <title>Genomic Encyclopedia of Type Strains, Phase III (KMG-III): the genomes of soil and plant-associated and newly described type strains.</title>
        <authorList>
            <person name="Whitman W."/>
        </authorList>
    </citation>
    <scope>NUCLEOTIDE SEQUENCE [LARGE SCALE GENOMIC DNA]</scope>
    <source>
        <strain evidence="3 4">KCTC 19046</strain>
    </source>
</reference>
<dbReference type="EMBL" id="JABEZU010000001">
    <property type="protein sequence ID" value="NOV95675.1"/>
    <property type="molecule type" value="Genomic_DNA"/>
</dbReference>
<feature type="domain" description="Phosphotyrosine protein phosphatase I" evidence="2">
    <location>
        <begin position="190"/>
        <end position="315"/>
    </location>
</feature>
<dbReference type="Gene3D" id="3.40.50.2300">
    <property type="match status" value="1"/>
</dbReference>
<dbReference type="InterPro" id="IPR048716">
    <property type="entry name" value="Phosphatase-like_N"/>
</dbReference>
<evidence type="ECO:0000313" key="3">
    <source>
        <dbReference type="EMBL" id="NOV95675.1"/>
    </source>
</evidence>
<dbReference type="NCBIfam" id="NF046112">
    <property type="entry name" value="MSMEG_6209_Nter"/>
    <property type="match status" value="1"/>
</dbReference>
<protein>
    <submittedName>
        <fullName evidence="3">Protein-tyrosine-phosphatase</fullName>
    </submittedName>
</protein>
<evidence type="ECO:0000256" key="1">
    <source>
        <dbReference type="ARBA" id="ARBA00022849"/>
    </source>
</evidence>
<keyword evidence="1" id="KW-0059">Arsenical resistance</keyword>
<dbReference type="SMART" id="SM00226">
    <property type="entry name" value="LMWPc"/>
    <property type="match status" value="1"/>
</dbReference>
<dbReference type="Pfam" id="PF21234">
    <property type="entry name" value="Phosphatase-like_N"/>
    <property type="match status" value="1"/>
</dbReference>